<dbReference type="InterPro" id="IPR015402">
    <property type="entry name" value="DUF1980"/>
</dbReference>
<accession>A0A6I2MEN1</accession>
<feature type="compositionally biased region" description="Basic and acidic residues" evidence="1">
    <location>
        <begin position="30"/>
        <end position="46"/>
    </location>
</feature>
<feature type="compositionally biased region" description="Basic and acidic residues" evidence="1">
    <location>
        <begin position="60"/>
        <end position="87"/>
    </location>
</feature>
<evidence type="ECO:0000313" key="4">
    <source>
        <dbReference type="Proteomes" id="UP000441585"/>
    </source>
</evidence>
<name>A0A6I2MEN1_9BACI</name>
<dbReference type="Pfam" id="PF21537">
    <property type="entry name" value="DUF1980_C"/>
    <property type="match status" value="1"/>
</dbReference>
<evidence type="ECO:0000313" key="3">
    <source>
        <dbReference type="EMBL" id="MRX54203.1"/>
    </source>
</evidence>
<organism evidence="3 4">
    <name type="scientific">Metabacillus idriensis</name>
    <dbReference type="NCBI Taxonomy" id="324768"/>
    <lineage>
        <taxon>Bacteria</taxon>
        <taxon>Bacillati</taxon>
        <taxon>Bacillota</taxon>
        <taxon>Bacilli</taxon>
        <taxon>Bacillales</taxon>
        <taxon>Bacillaceae</taxon>
        <taxon>Metabacillus</taxon>
    </lineage>
</organism>
<keyword evidence="4" id="KW-1185">Reference proteome</keyword>
<dbReference type="PANTHER" id="PTHR40047">
    <property type="entry name" value="UPF0703 PROTEIN YCGQ"/>
    <property type="match status" value="1"/>
</dbReference>
<proteinExistence type="predicted"/>
<evidence type="ECO:0000259" key="2">
    <source>
        <dbReference type="Pfam" id="PF21537"/>
    </source>
</evidence>
<reference evidence="3 4" key="1">
    <citation type="submission" date="2019-11" db="EMBL/GenBank/DDBJ databases">
        <title>Bacillus idriensis genome.</title>
        <authorList>
            <person name="Konopka E.N."/>
            <person name="Newman J.D."/>
        </authorList>
    </citation>
    <scope>NUCLEOTIDE SEQUENCE [LARGE SCALE GENOMIC DNA]</scope>
    <source>
        <strain evidence="3 4">DSM 19097</strain>
    </source>
</reference>
<dbReference type="AlphaFoldDB" id="A0A6I2MEN1"/>
<feature type="region of interest" description="Disordered" evidence="1">
    <location>
        <begin position="30"/>
        <end position="87"/>
    </location>
</feature>
<dbReference type="PANTHER" id="PTHR40047:SF1">
    <property type="entry name" value="UPF0703 PROTEIN YCGQ"/>
    <property type="match status" value="1"/>
</dbReference>
<dbReference type="EMBL" id="WKKF01000002">
    <property type="protein sequence ID" value="MRX54203.1"/>
    <property type="molecule type" value="Genomic_DNA"/>
</dbReference>
<dbReference type="NCBIfam" id="TIGR03943">
    <property type="entry name" value="TIGR03943 family putative permease subunit"/>
    <property type="match status" value="1"/>
</dbReference>
<gene>
    <name evidence="3" type="ORF">GJU41_09485</name>
</gene>
<dbReference type="Proteomes" id="UP000441585">
    <property type="component" value="Unassembled WGS sequence"/>
</dbReference>
<comment type="caution">
    <text evidence="3">The sequence shown here is derived from an EMBL/GenBank/DDBJ whole genome shotgun (WGS) entry which is preliminary data.</text>
</comment>
<dbReference type="InterPro" id="IPR052955">
    <property type="entry name" value="UPF0703_membrane_permease"/>
</dbReference>
<dbReference type="InterPro" id="IPR048447">
    <property type="entry name" value="DUF1980_C"/>
</dbReference>
<dbReference type="RefSeq" id="WP_154318430.1">
    <property type="nucleotide sequence ID" value="NZ_CAJGAA010000002.1"/>
</dbReference>
<feature type="domain" description="DUF1980" evidence="2">
    <location>
        <begin position="80"/>
        <end position="215"/>
    </location>
</feature>
<evidence type="ECO:0000256" key="1">
    <source>
        <dbReference type="SAM" id="MobiDB-lite"/>
    </source>
</evidence>
<sequence length="225" mass="25757">MKNFLTAALGLLIIGSIVFVFVMSMQPEKEVREPEKQEASQKKEEPLANAKEYLEDPDGYMEKLDEKYKPELEDDHHHAEDKPDEYYEDQKNDLLKMDTIILSNENYISILDVLDRFPKEFAGKQVELTGFVHREKDFSETQFVVARSGDPCCVDEHDGLYGLLSAMEKAKDLQDNQWVSVSGELSTAAYSSTEVPYLQIKKISKIKPPAQPYVHEEKEEGAHSH</sequence>
<protein>
    <submittedName>
        <fullName evidence="3">TIGR03943 family protein</fullName>
    </submittedName>
</protein>